<evidence type="ECO:0000313" key="2">
    <source>
        <dbReference type="Proteomes" id="UP001203036"/>
    </source>
</evidence>
<reference evidence="1" key="1">
    <citation type="submission" date="2022-06" db="EMBL/GenBank/DDBJ databases">
        <title>Lutimaribacter sp. EGI FJ00013, a novel bacterium isolated from a salt lake sediment enrichment.</title>
        <authorList>
            <person name="Gao L."/>
            <person name="Fang B.-Z."/>
            <person name="Li W.-J."/>
        </authorList>
    </citation>
    <scope>NUCLEOTIDE SEQUENCE</scope>
    <source>
        <strain evidence="1">EGI FJ00013</strain>
    </source>
</reference>
<dbReference type="EMBL" id="JAMQGO010000002">
    <property type="protein sequence ID" value="MCM2561702.1"/>
    <property type="molecule type" value="Genomic_DNA"/>
</dbReference>
<organism evidence="1 2">
    <name type="scientific">Lutimaribacter degradans</name>
    <dbReference type="NCBI Taxonomy" id="2945989"/>
    <lineage>
        <taxon>Bacteria</taxon>
        <taxon>Pseudomonadati</taxon>
        <taxon>Pseudomonadota</taxon>
        <taxon>Alphaproteobacteria</taxon>
        <taxon>Rhodobacterales</taxon>
        <taxon>Roseobacteraceae</taxon>
        <taxon>Lutimaribacter</taxon>
    </lineage>
</organism>
<gene>
    <name evidence="1" type="ORF">M8744_06050</name>
</gene>
<protein>
    <submittedName>
        <fullName evidence="1">Branched-chain amino acid ABC transporter permease</fullName>
    </submittedName>
</protein>
<keyword evidence="2" id="KW-1185">Reference proteome</keyword>
<proteinExistence type="predicted"/>
<evidence type="ECO:0000313" key="1">
    <source>
        <dbReference type="EMBL" id="MCM2561702.1"/>
    </source>
</evidence>
<comment type="caution">
    <text evidence="1">The sequence shown here is derived from an EMBL/GenBank/DDBJ whole genome shotgun (WGS) entry which is preliminary data.</text>
</comment>
<dbReference type="Proteomes" id="UP001203036">
    <property type="component" value="Unassembled WGS sequence"/>
</dbReference>
<name>A0ACC5ZUF1_9RHOB</name>
<accession>A0ACC5ZUF1</accession>
<sequence length="294" mass="30862">MTMDAVFQIIVGGLTLGSTYALAAIGLSLTYGTMGMFNMAHGVLMTIGAYSAYVAASILGLPLFVGFAFALLVGMVTGGLLHLLVVRYMLDTPRFEINVIVVTAGVAILLEDLILKQFGAYPFRQPVQLAGSLRIGEVTVTAQNLVTFAVAFVLISATAWVLLRTRFGRAIRATAMDREAAMLMGVNADRTFLHVLLIAGGLAAAAGVLISAQTTLSPAMGTNPLLRAFVICVFAGLGSVGGAGIAAILLGLFEVAIQYTLGVQYGFPFMLGLVVVVIIFRPAGLFGHTVVERK</sequence>